<comment type="caution">
    <text evidence="2">The sequence shown here is derived from an EMBL/GenBank/DDBJ whole genome shotgun (WGS) entry which is preliminary data.</text>
</comment>
<accession>A0ABD0RPS4</accession>
<dbReference type="InterPro" id="IPR013320">
    <property type="entry name" value="ConA-like_dom_sf"/>
</dbReference>
<keyword evidence="3" id="KW-1185">Reference proteome</keyword>
<proteinExistence type="predicted"/>
<feature type="non-terminal residue" evidence="2">
    <location>
        <position position="113"/>
    </location>
</feature>
<dbReference type="Gene3D" id="2.60.120.200">
    <property type="match status" value="1"/>
</dbReference>
<evidence type="ECO:0000313" key="3">
    <source>
        <dbReference type="Proteomes" id="UP001529510"/>
    </source>
</evidence>
<reference evidence="2 3" key="1">
    <citation type="submission" date="2024-05" db="EMBL/GenBank/DDBJ databases">
        <title>Genome sequencing and assembly of Indian major carp, Cirrhinus mrigala (Hamilton, 1822).</title>
        <authorList>
            <person name="Mohindra V."/>
            <person name="Chowdhury L.M."/>
            <person name="Lal K."/>
            <person name="Jena J.K."/>
        </authorList>
    </citation>
    <scope>NUCLEOTIDE SEQUENCE [LARGE SCALE GENOMIC DNA]</scope>
    <source>
        <strain evidence="2">CM1030</strain>
        <tissue evidence="2">Blood</tissue>
    </source>
</reference>
<feature type="region of interest" description="Disordered" evidence="1">
    <location>
        <begin position="35"/>
        <end position="55"/>
    </location>
</feature>
<feature type="non-terminal residue" evidence="2">
    <location>
        <position position="1"/>
    </location>
</feature>
<protein>
    <submittedName>
        <fullName evidence="2">Uncharacterized protein</fullName>
    </submittedName>
</protein>
<sequence length="113" mass="12921">IVVPMKFTGKGHVELRPPRDIDDLRAYTTLSLSLQRPEKPLNQGNNTRRRRRQTNEDSLFVMYLGNRDASGDYIGMALRDNILHVVYKLNGEEYDVEASSITESSSDVAFFDK</sequence>
<dbReference type="Proteomes" id="UP001529510">
    <property type="component" value="Unassembled WGS sequence"/>
</dbReference>
<dbReference type="SUPFAM" id="SSF49899">
    <property type="entry name" value="Concanavalin A-like lectins/glucanases"/>
    <property type="match status" value="1"/>
</dbReference>
<name>A0ABD0RPS4_CIRMR</name>
<organism evidence="2 3">
    <name type="scientific">Cirrhinus mrigala</name>
    <name type="common">Mrigala</name>
    <dbReference type="NCBI Taxonomy" id="683832"/>
    <lineage>
        <taxon>Eukaryota</taxon>
        <taxon>Metazoa</taxon>
        <taxon>Chordata</taxon>
        <taxon>Craniata</taxon>
        <taxon>Vertebrata</taxon>
        <taxon>Euteleostomi</taxon>
        <taxon>Actinopterygii</taxon>
        <taxon>Neopterygii</taxon>
        <taxon>Teleostei</taxon>
        <taxon>Ostariophysi</taxon>
        <taxon>Cypriniformes</taxon>
        <taxon>Cyprinidae</taxon>
        <taxon>Labeoninae</taxon>
        <taxon>Labeonini</taxon>
        <taxon>Cirrhinus</taxon>
    </lineage>
</organism>
<dbReference type="EMBL" id="JAMKFB020000002">
    <property type="protein sequence ID" value="KAL0199996.1"/>
    <property type="molecule type" value="Genomic_DNA"/>
</dbReference>
<dbReference type="AlphaFoldDB" id="A0ABD0RPS4"/>
<gene>
    <name evidence="2" type="ORF">M9458_003183</name>
</gene>
<evidence type="ECO:0000256" key="1">
    <source>
        <dbReference type="SAM" id="MobiDB-lite"/>
    </source>
</evidence>
<evidence type="ECO:0000313" key="2">
    <source>
        <dbReference type="EMBL" id="KAL0199996.1"/>
    </source>
</evidence>